<dbReference type="Pfam" id="PF01757">
    <property type="entry name" value="Acyl_transf_3"/>
    <property type="match status" value="1"/>
</dbReference>
<dbReference type="EC" id="2.3.1.-" evidence="3"/>
<evidence type="ECO:0000313" key="3">
    <source>
        <dbReference type="EMBL" id="MEK8045541.1"/>
    </source>
</evidence>
<reference evidence="3 4" key="1">
    <citation type="submission" date="2024-04" db="EMBL/GenBank/DDBJ databases">
        <title>Novel species of the genus Ideonella isolated from streams.</title>
        <authorList>
            <person name="Lu H."/>
        </authorList>
    </citation>
    <scope>NUCLEOTIDE SEQUENCE [LARGE SCALE GENOMIC DNA]</scope>
    <source>
        <strain evidence="3 4">LYT19W</strain>
    </source>
</reference>
<dbReference type="EMBL" id="JBBUTI010000002">
    <property type="protein sequence ID" value="MEK8045541.1"/>
    <property type="molecule type" value="Genomic_DNA"/>
</dbReference>
<dbReference type="RefSeq" id="WP_341397753.1">
    <property type="nucleotide sequence ID" value="NZ_JBBUTI010000002.1"/>
</dbReference>
<feature type="domain" description="Acyltransferase 3" evidence="2">
    <location>
        <begin position="13"/>
        <end position="329"/>
    </location>
</feature>
<evidence type="ECO:0000259" key="2">
    <source>
        <dbReference type="Pfam" id="PF01757"/>
    </source>
</evidence>
<feature type="transmembrane region" description="Helical" evidence="1">
    <location>
        <begin position="155"/>
        <end position="177"/>
    </location>
</feature>
<accession>A0ABU9C3L9</accession>
<feature type="transmembrane region" description="Helical" evidence="1">
    <location>
        <begin position="295"/>
        <end position="316"/>
    </location>
</feature>
<keyword evidence="1" id="KW-1133">Transmembrane helix</keyword>
<keyword evidence="3" id="KW-0012">Acyltransferase</keyword>
<evidence type="ECO:0000256" key="1">
    <source>
        <dbReference type="SAM" id="Phobius"/>
    </source>
</evidence>
<dbReference type="InterPro" id="IPR002656">
    <property type="entry name" value="Acyl_transf_3_dom"/>
</dbReference>
<dbReference type="Proteomes" id="UP001379945">
    <property type="component" value="Unassembled WGS sequence"/>
</dbReference>
<name>A0ABU9C3L9_9BURK</name>
<proteinExistence type="predicted"/>
<organism evidence="3 4">
    <name type="scientific">Ideonella margarita</name>
    <dbReference type="NCBI Taxonomy" id="2984191"/>
    <lineage>
        <taxon>Bacteria</taxon>
        <taxon>Pseudomonadati</taxon>
        <taxon>Pseudomonadota</taxon>
        <taxon>Betaproteobacteria</taxon>
        <taxon>Burkholderiales</taxon>
        <taxon>Sphaerotilaceae</taxon>
        <taxon>Ideonella</taxon>
    </lineage>
</organism>
<feature type="transmembrane region" description="Helical" evidence="1">
    <location>
        <begin position="322"/>
        <end position="342"/>
    </location>
</feature>
<dbReference type="PANTHER" id="PTHR11161:SF0">
    <property type="entry name" value="O-ACYLTRANSFERASE LIKE PROTEIN"/>
    <property type="match status" value="1"/>
</dbReference>
<feature type="transmembrane region" description="Helical" evidence="1">
    <location>
        <begin position="213"/>
        <end position="230"/>
    </location>
</feature>
<dbReference type="GO" id="GO:0016746">
    <property type="term" value="F:acyltransferase activity"/>
    <property type="evidence" value="ECO:0007669"/>
    <property type="project" value="UniProtKB-KW"/>
</dbReference>
<dbReference type="InterPro" id="IPR052728">
    <property type="entry name" value="O2_lipid_transport_reg"/>
</dbReference>
<evidence type="ECO:0000313" key="4">
    <source>
        <dbReference type="Proteomes" id="UP001379945"/>
    </source>
</evidence>
<comment type="caution">
    <text evidence="3">The sequence shown here is derived from an EMBL/GenBank/DDBJ whole genome shotgun (WGS) entry which is preliminary data.</text>
</comment>
<gene>
    <name evidence="3" type="ORF">AACH00_04165</name>
</gene>
<feature type="transmembrane region" description="Helical" evidence="1">
    <location>
        <begin position="103"/>
        <end position="121"/>
    </location>
</feature>
<feature type="transmembrane region" description="Helical" evidence="1">
    <location>
        <begin position="237"/>
        <end position="253"/>
    </location>
</feature>
<feature type="transmembrane region" description="Helical" evidence="1">
    <location>
        <begin position="259"/>
        <end position="283"/>
    </location>
</feature>
<keyword evidence="4" id="KW-1185">Reference proteome</keyword>
<keyword evidence="1" id="KW-0812">Transmembrane</keyword>
<feature type="transmembrane region" description="Helical" evidence="1">
    <location>
        <begin position="184"/>
        <end position="201"/>
    </location>
</feature>
<protein>
    <submittedName>
        <fullName evidence="3">Acyltransferase</fullName>
        <ecNumber evidence="3">2.3.1.-</ecNumber>
    </submittedName>
</protein>
<keyword evidence="3" id="KW-0808">Transferase</keyword>
<dbReference type="PANTHER" id="PTHR11161">
    <property type="entry name" value="O-ACYLTRANSFERASE"/>
    <property type="match status" value="1"/>
</dbReference>
<sequence length="360" mass="38909">MSSRSRVSSVPLVDWGKAVASQLIVLHHLVIYGPMAREADPLAPDVFAWLADPARLVVQLFLVIGGYLAARSLMPEPARAAQARWQALPELAVTRYWRLAKPALVALAAALLAALVARWLMDDPSTPPAPTWRQALANALFLQDIVGEDALTVGLWYVAIDLQLFVGLAVLSAGLRLTRLRDRALAAVAVTLVGGLVVASLCDFNRHADLDMWAIYFFGSYGLGVLAHWVRQRRYRAGWLLALAAVVGVALWVDWRSRIALAGAMAVWLGSGLGGRTLAASALMPLARWLSGISYEVFLMHYPVSLLVGAVVHNWWPDSLPINFMGLMAAWGLSLMAGVGLNKLFSRPATPRVVPAAASA</sequence>
<keyword evidence="1" id="KW-0472">Membrane</keyword>